<dbReference type="AlphaFoldDB" id="A0A2P7UWB8"/>
<evidence type="ECO:0000256" key="1">
    <source>
        <dbReference type="ARBA" id="ARBA00007068"/>
    </source>
</evidence>
<dbReference type="PANTHER" id="PTHR36512">
    <property type="entry name" value="D-AMINOPEPTIDASE"/>
    <property type="match status" value="1"/>
</dbReference>
<dbReference type="PANTHER" id="PTHR36512:SF3">
    <property type="entry name" value="BLR5678 PROTEIN"/>
    <property type="match status" value="1"/>
</dbReference>
<dbReference type="InterPro" id="IPR016117">
    <property type="entry name" value="ArgJ-like_dom_sf"/>
</dbReference>
<proteinExistence type="inferred from homology"/>
<reference evidence="2 3" key="1">
    <citation type="submission" date="2018-03" db="EMBL/GenBank/DDBJ databases">
        <title>Brevisbacillus phylogenomics.</title>
        <authorList>
            <person name="Dunlap C."/>
        </authorList>
    </citation>
    <scope>NUCLEOTIDE SEQUENCE [LARGE SCALE GENOMIC DNA]</scope>
    <source>
        <strain evidence="2 3">NRRL NRS-1210</strain>
    </source>
</reference>
<organism evidence="2 3">
    <name type="scientific">Brevibacillus fortis</name>
    <dbReference type="NCBI Taxonomy" id="2126352"/>
    <lineage>
        <taxon>Bacteria</taxon>
        <taxon>Bacillati</taxon>
        <taxon>Bacillota</taxon>
        <taxon>Bacilli</taxon>
        <taxon>Bacillales</taxon>
        <taxon>Paenibacillaceae</taxon>
        <taxon>Brevibacillus</taxon>
    </lineage>
</organism>
<keyword evidence="2" id="KW-0031">Aminopeptidase</keyword>
<evidence type="ECO:0000313" key="3">
    <source>
        <dbReference type="Proteomes" id="UP000240419"/>
    </source>
</evidence>
<comment type="caution">
    <text evidence="2">The sequence shown here is derived from an EMBL/GenBank/DDBJ whole genome shotgun (WGS) entry which is preliminary data.</text>
</comment>
<keyword evidence="3" id="KW-1185">Reference proteome</keyword>
<dbReference type="OrthoDB" id="9770388at2"/>
<name>A0A2P7UWB8_9BACL</name>
<dbReference type="Gene3D" id="3.60.70.12">
    <property type="entry name" value="L-amino peptidase D-ALA esterase/amidase"/>
    <property type="match status" value="1"/>
</dbReference>
<dbReference type="EMBL" id="PXZM01000036">
    <property type="protein sequence ID" value="PSJ91252.1"/>
    <property type="molecule type" value="Genomic_DNA"/>
</dbReference>
<keyword evidence="2" id="KW-0378">Hydrolase</keyword>
<gene>
    <name evidence="2" type="ORF">C7R93_21715</name>
</gene>
<sequence>MTRKRARECGVLIGSGVPGAYNAITDVKGVRVGHKTIQKEDVCSGVTVIVPNDGQLEGQHFPAGFFSFNGTGEFTGSHWIEETGTLVTPIVFTGSHLLGLAHHHLARATRKIDGLEPFSNGIVAETWDGWLSDLEKTQIQYEDLEEAIVEARTGHIEEGNVGGGTGMICFEFKGGIGTSSRIVETECGSFTVGVLVQTNFGRRQDLKVNGIPVGQMISENVVPLPWITPENAGSFLVTIATDAPLLPTQCKRISKRASLAMAQLGAIGEEGSGDFFLTFSTGNCYSYGDEQMSTVKMFPSEQLDALFEAAIEAVNEAILNSMFMAETIKGQKNRTVHAVPLDRFVEIMSR</sequence>
<evidence type="ECO:0000313" key="2">
    <source>
        <dbReference type="EMBL" id="PSJ91252.1"/>
    </source>
</evidence>
<protein>
    <submittedName>
        <fullName evidence="2">Aminopeptidase</fullName>
    </submittedName>
</protein>
<dbReference type="InterPro" id="IPR005321">
    <property type="entry name" value="Peptidase_S58_DmpA"/>
</dbReference>
<dbReference type="RefSeq" id="WP_106840770.1">
    <property type="nucleotide sequence ID" value="NZ_JBCNIW010000025.1"/>
</dbReference>
<dbReference type="GO" id="GO:0004177">
    <property type="term" value="F:aminopeptidase activity"/>
    <property type="evidence" value="ECO:0007669"/>
    <property type="project" value="UniProtKB-KW"/>
</dbReference>
<accession>A0A2P7UWB8</accession>
<dbReference type="SUPFAM" id="SSF56266">
    <property type="entry name" value="DmpA/ArgJ-like"/>
    <property type="match status" value="1"/>
</dbReference>
<dbReference type="Proteomes" id="UP000240419">
    <property type="component" value="Unassembled WGS sequence"/>
</dbReference>
<dbReference type="Pfam" id="PF03576">
    <property type="entry name" value="Peptidase_S58"/>
    <property type="match status" value="1"/>
</dbReference>
<keyword evidence="2" id="KW-0645">Protease</keyword>
<comment type="similarity">
    <text evidence="1">Belongs to the peptidase S58 family.</text>
</comment>